<dbReference type="Proteomes" id="UP000324897">
    <property type="component" value="Chromosome 6"/>
</dbReference>
<sequence>METRLLFLSLCRAALEVAGLPWRSDVVWYNPEDLLPSHVEKQRRQHREEQVWCNAASGLGAHARLRLIDQLPHHRNHHH</sequence>
<organism evidence="2 3">
    <name type="scientific">Eragrostis curvula</name>
    <name type="common">weeping love grass</name>
    <dbReference type="NCBI Taxonomy" id="38414"/>
    <lineage>
        <taxon>Eukaryota</taxon>
        <taxon>Viridiplantae</taxon>
        <taxon>Streptophyta</taxon>
        <taxon>Embryophyta</taxon>
        <taxon>Tracheophyta</taxon>
        <taxon>Spermatophyta</taxon>
        <taxon>Magnoliopsida</taxon>
        <taxon>Liliopsida</taxon>
        <taxon>Poales</taxon>
        <taxon>Poaceae</taxon>
        <taxon>PACMAD clade</taxon>
        <taxon>Chloridoideae</taxon>
        <taxon>Eragrostideae</taxon>
        <taxon>Eragrostidinae</taxon>
        <taxon>Eragrostis</taxon>
    </lineage>
</organism>
<dbReference type="EMBL" id="RWGY01000002">
    <property type="protein sequence ID" value="TVU49967.1"/>
    <property type="molecule type" value="Genomic_DNA"/>
</dbReference>
<name>A0A5J9WPX7_9POAL</name>
<dbReference type="AlphaFoldDB" id="A0A5J9WPX7"/>
<keyword evidence="3" id="KW-1185">Reference proteome</keyword>
<gene>
    <name evidence="2" type="ORF">EJB05_01314</name>
</gene>
<evidence type="ECO:0000313" key="3">
    <source>
        <dbReference type="Proteomes" id="UP000324897"/>
    </source>
</evidence>
<evidence type="ECO:0000313" key="2">
    <source>
        <dbReference type="EMBL" id="TVU49967.1"/>
    </source>
</evidence>
<accession>A0A5J9WPX7</accession>
<feature type="chain" id="PRO_5023861618" description="Secreted protein" evidence="1">
    <location>
        <begin position="20"/>
        <end position="79"/>
    </location>
</feature>
<feature type="signal peptide" evidence="1">
    <location>
        <begin position="1"/>
        <end position="19"/>
    </location>
</feature>
<protein>
    <recommendedName>
        <fullName evidence="4">Secreted protein</fullName>
    </recommendedName>
</protein>
<evidence type="ECO:0008006" key="4">
    <source>
        <dbReference type="Google" id="ProtNLM"/>
    </source>
</evidence>
<evidence type="ECO:0000256" key="1">
    <source>
        <dbReference type="SAM" id="SignalP"/>
    </source>
</evidence>
<keyword evidence="1" id="KW-0732">Signal</keyword>
<reference evidence="2 3" key="1">
    <citation type="journal article" date="2019" name="Sci. Rep.">
        <title>A high-quality genome of Eragrostis curvula grass provides insights into Poaceae evolution and supports new strategies to enhance forage quality.</title>
        <authorList>
            <person name="Carballo J."/>
            <person name="Santos B.A.C.M."/>
            <person name="Zappacosta D."/>
            <person name="Garbus I."/>
            <person name="Selva J.P."/>
            <person name="Gallo C.A."/>
            <person name="Diaz A."/>
            <person name="Albertini E."/>
            <person name="Caccamo M."/>
            <person name="Echenique V."/>
        </authorList>
    </citation>
    <scope>NUCLEOTIDE SEQUENCE [LARGE SCALE GENOMIC DNA]</scope>
    <source>
        <strain evidence="3">cv. Victoria</strain>
        <tissue evidence="2">Leaf</tissue>
    </source>
</reference>
<comment type="caution">
    <text evidence="2">The sequence shown here is derived from an EMBL/GenBank/DDBJ whole genome shotgun (WGS) entry which is preliminary data.</text>
</comment>
<dbReference type="Gramene" id="TVU49967">
    <property type="protein sequence ID" value="TVU49967"/>
    <property type="gene ID" value="EJB05_01314"/>
</dbReference>
<proteinExistence type="predicted"/>